<evidence type="ECO:0000256" key="1">
    <source>
        <dbReference type="SAM" id="MobiDB-lite"/>
    </source>
</evidence>
<organism evidence="2 3">
    <name type="scientific">Septoria linicola</name>
    <dbReference type="NCBI Taxonomy" id="215465"/>
    <lineage>
        <taxon>Eukaryota</taxon>
        <taxon>Fungi</taxon>
        <taxon>Dikarya</taxon>
        <taxon>Ascomycota</taxon>
        <taxon>Pezizomycotina</taxon>
        <taxon>Dothideomycetes</taxon>
        <taxon>Dothideomycetidae</taxon>
        <taxon>Mycosphaerellales</taxon>
        <taxon>Mycosphaerellaceae</taxon>
        <taxon>Septoria</taxon>
    </lineage>
</organism>
<feature type="region of interest" description="Disordered" evidence="1">
    <location>
        <begin position="348"/>
        <end position="388"/>
    </location>
</feature>
<sequence>MAPKRAAKTKKKQEGILDRDPIPSQETPKRGMSIHKTIRIPLTIIIPRSTSNNHFQIRDQIYSLLLIAPYTPSDRARHDKITSHLLTRPGQQEYECERELDFLEQDYMLMPDLAAHNPRMARKRPEAASKIKHLLIIINKPNDLLTDVANVKINLRTIVDTFLECGNKFLPLKIRYSSAFGGEVEAVRDAIEGPLHPGMTVRSPVMIRHAVTGKFHQFDEQEFHTKLFKNIHIIEPLKKLKGVAVQVDIRGDLPQRCIDELTSVLSVNDPGPAGKRALRSKAAAASKKAPSDSLQSFAAEKLAEDPNMDPGMKAAYQQLTRTSVKSPAVMSQIFPELYNGSMYPPGYGSEQSTEHVTEQDGTPALPVGGIGVIDGRPVFGPRRPPSVD</sequence>
<keyword evidence="3" id="KW-1185">Reference proteome</keyword>
<gene>
    <name evidence="2" type="ORF">Slin15195_G111170</name>
</gene>
<reference evidence="2" key="1">
    <citation type="submission" date="2022-06" db="EMBL/GenBank/DDBJ databases">
        <title>Complete genome sequences of two strains of the flax pathogen Septoria linicola.</title>
        <authorList>
            <person name="Lapalu N."/>
            <person name="Simon A."/>
            <person name="Demenou B."/>
            <person name="Paumier D."/>
            <person name="Guillot M.-P."/>
            <person name="Gout L."/>
            <person name="Valade R."/>
        </authorList>
    </citation>
    <scope>NUCLEOTIDE SEQUENCE</scope>
    <source>
        <strain evidence="2">SE15195</strain>
    </source>
</reference>
<feature type="compositionally biased region" description="Basic residues" evidence="1">
    <location>
        <begin position="1"/>
        <end position="11"/>
    </location>
</feature>
<name>A0A9Q9EQQ7_9PEZI</name>
<evidence type="ECO:0000313" key="3">
    <source>
        <dbReference type="Proteomes" id="UP001056384"/>
    </source>
</evidence>
<dbReference type="AlphaFoldDB" id="A0A9Q9EQQ7"/>
<protein>
    <submittedName>
        <fullName evidence="2">Uncharacterized protein</fullName>
    </submittedName>
</protein>
<feature type="region of interest" description="Disordered" evidence="1">
    <location>
        <begin position="1"/>
        <end position="30"/>
    </location>
</feature>
<feature type="compositionally biased region" description="Basic and acidic residues" evidence="1">
    <location>
        <begin position="12"/>
        <end position="21"/>
    </location>
</feature>
<evidence type="ECO:0000313" key="2">
    <source>
        <dbReference type="EMBL" id="USW57798.1"/>
    </source>
</evidence>
<proteinExistence type="predicted"/>
<dbReference type="EMBL" id="CP099427">
    <property type="protein sequence ID" value="USW57798.1"/>
    <property type="molecule type" value="Genomic_DNA"/>
</dbReference>
<accession>A0A9Q9EQQ7</accession>
<dbReference type="Proteomes" id="UP001056384">
    <property type="component" value="Chromosome 10"/>
</dbReference>